<evidence type="ECO:0000256" key="1">
    <source>
        <dbReference type="ARBA" id="ARBA00001946"/>
    </source>
</evidence>
<dbReference type="GO" id="GO:0005525">
    <property type="term" value="F:GTP binding"/>
    <property type="evidence" value="ECO:0007669"/>
    <property type="project" value="UniProtKB-KW"/>
</dbReference>
<dbReference type="Gene3D" id="3.30.70.3000">
    <property type="match status" value="1"/>
</dbReference>
<evidence type="ECO:0000259" key="15">
    <source>
        <dbReference type="Pfam" id="PF04446"/>
    </source>
</evidence>
<dbReference type="AlphaFoldDB" id="A8NVB3"/>
<evidence type="ECO:0000313" key="17">
    <source>
        <dbReference type="EMBL" id="EAU85216.2"/>
    </source>
</evidence>
<dbReference type="OrthoDB" id="62560at2759"/>
<evidence type="ECO:0000256" key="11">
    <source>
        <dbReference type="ARBA" id="ARBA00023134"/>
    </source>
</evidence>
<dbReference type="HOGENOM" id="CLU_044271_1_0_1"/>
<keyword evidence="14" id="KW-1133">Transmembrane helix</keyword>
<dbReference type="eggNOG" id="KOG2721">
    <property type="taxonomic scope" value="Eukaryota"/>
</dbReference>
<keyword evidence="9" id="KW-0547">Nucleotide-binding</keyword>
<keyword evidence="5" id="KW-0808">Transferase</keyword>
<dbReference type="Pfam" id="PF04446">
    <property type="entry name" value="Thg1"/>
    <property type="match status" value="1"/>
</dbReference>
<evidence type="ECO:0000313" key="18">
    <source>
        <dbReference type="Proteomes" id="UP000001861"/>
    </source>
</evidence>
<protein>
    <recommendedName>
        <fullName evidence="4">tRNA(His) guanylyltransferase</fullName>
        <ecNumber evidence="3">2.7.7.79</ecNumber>
    </recommendedName>
    <alternativeName>
        <fullName evidence="12">tRNA-histidine guanylyltransferase</fullName>
    </alternativeName>
</protein>
<dbReference type="RefSeq" id="XP_001836645.2">
    <property type="nucleotide sequence ID" value="XM_001836593.2"/>
</dbReference>
<comment type="cofactor">
    <cofactor evidence="1">
        <name>Mg(2+)</name>
        <dbReference type="ChEBI" id="CHEBI:18420"/>
    </cofactor>
</comment>
<comment type="similarity">
    <text evidence="2">Belongs to the tRNA(His) guanylyltransferase family.</text>
</comment>
<accession>A8NVB3</accession>
<comment type="caution">
    <text evidence="17">The sequence shown here is derived from an EMBL/GenBank/DDBJ whole genome shotgun (WGS) entry which is preliminary data.</text>
</comment>
<dbReference type="Proteomes" id="UP000001861">
    <property type="component" value="Unassembled WGS sequence"/>
</dbReference>
<dbReference type="GO" id="GO:0006400">
    <property type="term" value="P:tRNA modification"/>
    <property type="evidence" value="ECO:0007669"/>
    <property type="project" value="InterPro"/>
</dbReference>
<feature type="domain" description="Thg1 C-terminal" evidence="16">
    <location>
        <begin position="106"/>
        <end position="195"/>
    </location>
</feature>
<dbReference type="VEuPathDB" id="FungiDB:CC1G_06232"/>
<feature type="compositionally biased region" description="Low complexity" evidence="13">
    <location>
        <begin position="227"/>
        <end position="281"/>
    </location>
</feature>
<dbReference type="GO" id="GO:0000287">
    <property type="term" value="F:magnesium ion binding"/>
    <property type="evidence" value="ECO:0007669"/>
    <property type="project" value="InterPro"/>
</dbReference>
<organism evidence="17 18">
    <name type="scientific">Coprinopsis cinerea (strain Okayama-7 / 130 / ATCC MYA-4618 / FGSC 9003)</name>
    <name type="common">Inky cap fungus</name>
    <name type="synonym">Hormographiella aspergillata</name>
    <dbReference type="NCBI Taxonomy" id="240176"/>
    <lineage>
        <taxon>Eukaryota</taxon>
        <taxon>Fungi</taxon>
        <taxon>Dikarya</taxon>
        <taxon>Basidiomycota</taxon>
        <taxon>Agaricomycotina</taxon>
        <taxon>Agaricomycetes</taxon>
        <taxon>Agaricomycetidae</taxon>
        <taxon>Agaricales</taxon>
        <taxon>Agaricineae</taxon>
        <taxon>Psathyrellaceae</taxon>
        <taxon>Coprinopsis</taxon>
    </lineage>
</organism>
<evidence type="ECO:0000256" key="3">
    <source>
        <dbReference type="ARBA" id="ARBA00012511"/>
    </source>
</evidence>
<feature type="domain" description="tRNAHis guanylyltransferase catalytic" evidence="15">
    <location>
        <begin position="1"/>
        <end position="103"/>
    </location>
</feature>
<dbReference type="PANTHER" id="PTHR12729">
    <property type="entry name" value="TRNA(HIS) GUANYLYLTRANSFERASE-RELATED"/>
    <property type="match status" value="1"/>
</dbReference>
<keyword evidence="18" id="KW-1185">Reference proteome</keyword>
<evidence type="ECO:0000256" key="2">
    <source>
        <dbReference type="ARBA" id="ARBA00010113"/>
    </source>
</evidence>
<dbReference type="KEGG" id="cci:CC1G_06232"/>
<dbReference type="InterPro" id="IPR025845">
    <property type="entry name" value="Thg1_C_dom"/>
</dbReference>
<dbReference type="PANTHER" id="PTHR12729:SF6">
    <property type="entry name" value="TRNA(HIS) GUANYLYLTRANSFERASE-RELATED"/>
    <property type="match status" value="1"/>
</dbReference>
<dbReference type="InterPro" id="IPR038469">
    <property type="entry name" value="tRNAHis_GuaTrfase_Thg1_sf"/>
</dbReference>
<dbReference type="GO" id="GO:0008193">
    <property type="term" value="F:tRNA guanylyltransferase activity"/>
    <property type="evidence" value="ECO:0007669"/>
    <property type="project" value="UniProtKB-EC"/>
</dbReference>
<keyword evidence="8" id="KW-0479">Metal-binding</keyword>
<feature type="region of interest" description="Disordered" evidence="13">
    <location>
        <begin position="186"/>
        <end position="297"/>
    </location>
</feature>
<keyword evidence="10" id="KW-0460">Magnesium</keyword>
<dbReference type="OMA" id="VYFWSTH"/>
<evidence type="ECO:0000256" key="14">
    <source>
        <dbReference type="SAM" id="Phobius"/>
    </source>
</evidence>
<evidence type="ECO:0000256" key="10">
    <source>
        <dbReference type="ARBA" id="ARBA00022842"/>
    </source>
</evidence>
<feature type="compositionally biased region" description="Low complexity" evidence="13">
    <location>
        <begin position="197"/>
        <end position="219"/>
    </location>
</feature>
<keyword evidence="7 17" id="KW-0548">Nucleotidyltransferase</keyword>
<evidence type="ECO:0000256" key="4">
    <source>
        <dbReference type="ARBA" id="ARBA00015443"/>
    </source>
</evidence>
<evidence type="ECO:0000259" key="16">
    <source>
        <dbReference type="Pfam" id="PF14413"/>
    </source>
</evidence>
<name>A8NVB3_COPC7</name>
<dbReference type="InterPro" id="IPR007537">
    <property type="entry name" value="tRNAHis_GuaTrfase_Thg1"/>
</dbReference>
<evidence type="ECO:0000256" key="13">
    <source>
        <dbReference type="SAM" id="MobiDB-lite"/>
    </source>
</evidence>
<keyword evidence="14" id="KW-0812">Transmembrane</keyword>
<keyword evidence="6" id="KW-0819">tRNA processing</keyword>
<dbReference type="Pfam" id="PF14413">
    <property type="entry name" value="Thg1C"/>
    <property type="match status" value="1"/>
</dbReference>
<evidence type="ECO:0000256" key="6">
    <source>
        <dbReference type="ARBA" id="ARBA00022694"/>
    </source>
</evidence>
<dbReference type="STRING" id="240176.A8NVB3"/>
<sequence length="320" mass="35580">MDRAARELMDLFPDIVLAFGESDEYSFLLKKSTTLFNRRQAKILSTLVSAFTGFYMFYWGEYFGGKSNGGEGKGGEEEGKEEGEEEVKMQYPASFDGRIVVYPSEKEVKDYFRWRQADTHINNLYNTVFWALVKSGKTTTEAHAVLKGTYSKDKHEILFTQFGINYNNIDARFRKGSILVREVVPEEEEIEHNQNDSTPGPSSSTPSHGPDQPSSSQSTDPPPPSQDPSLQPPTSTSTNAPTDATSTSNTPTPASTSTSTSTNTTTSMNTNTPSSTSPSTHPKSKKRPKKPKQPKTRVVLLHCDLIRDEFWDSRPGLLVD</sequence>
<dbReference type="GeneID" id="6013192"/>
<feature type="transmembrane region" description="Helical" evidence="14">
    <location>
        <begin position="41"/>
        <end position="59"/>
    </location>
</feature>
<evidence type="ECO:0000256" key="7">
    <source>
        <dbReference type="ARBA" id="ARBA00022695"/>
    </source>
</evidence>
<dbReference type="InParanoid" id="A8NVB3"/>
<dbReference type="EC" id="2.7.7.79" evidence="3"/>
<keyword evidence="11" id="KW-0342">GTP-binding</keyword>
<gene>
    <name evidence="17" type="ORF">CC1G_06232</name>
</gene>
<feature type="compositionally biased region" description="Basic residues" evidence="13">
    <location>
        <begin position="282"/>
        <end position="295"/>
    </location>
</feature>
<evidence type="ECO:0000256" key="8">
    <source>
        <dbReference type="ARBA" id="ARBA00022723"/>
    </source>
</evidence>
<dbReference type="EMBL" id="AACS02000004">
    <property type="protein sequence ID" value="EAU85216.2"/>
    <property type="molecule type" value="Genomic_DNA"/>
</dbReference>
<dbReference type="FunCoup" id="A8NVB3">
    <property type="interactions" value="351"/>
</dbReference>
<proteinExistence type="inferred from homology"/>
<evidence type="ECO:0000256" key="9">
    <source>
        <dbReference type="ARBA" id="ARBA00022741"/>
    </source>
</evidence>
<reference evidence="17 18" key="1">
    <citation type="journal article" date="2010" name="Proc. Natl. Acad. Sci. U.S.A.">
        <title>Insights into evolution of multicellular fungi from the assembled chromosomes of the mushroom Coprinopsis cinerea (Coprinus cinereus).</title>
        <authorList>
            <person name="Stajich J.E."/>
            <person name="Wilke S.K."/>
            <person name="Ahren D."/>
            <person name="Au C.H."/>
            <person name="Birren B.W."/>
            <person name="Borodovsky M."/>
            <person name="Burns C."/>
            <person name="Canback B."/>
            <person name="Casselton L.A."/>
            <person name="Cheng C.K."/>
            <person name="Deng J."/>
            <person name="Dietrich F.S."/>
            <person name="Fargo D.C."/>
            <person name="Farman M.L."/>
            <person name="Gathman A.C."/>
            <person name="Goldberg J."/>
            <person name="Guigo R."/>
            <person name="Hoegger P.J."/>
            <person name="Hooker J.B."/>
            <person name="Huggins A."/>
            <person name="James T.Y."/>
            <person name="Kamada T."/>
            <person name="Kilaru S."/>
            <person name="Kodira C."/>
            <person name="Kues U."/>
            <person name="Kupfer D."/>
            <person name="Kwan H.S."/>
            <person name="Lomsadze A."/>
            <person name="Li W."/>
            <person name="Lilly W.W."/>
            <person name="Ma L.J."/>
            <person name="Mackey A.J."/>
            <person name="Manning G."/>
            <person name="Martin F."/>
            <person name="Muraguchi H."/>
            <person name="Natvig D.O."/>
            <person name="Palmerini H."/>
            <person name="Ramesh M.A."/>
            <person name="Rehmeyer C.J."/>
            <person name="Roe B.A."/>
            <person name="Shenoy N."/>
            <person name="Stanke M."/>
            <person name="Ter-Hovhannisyan V."/>
            <person name="Tunlid A."/>
            <person name="Velagapudi R."/>
            <person name="Vision T.J."/>
            <person name="Zeng Q."/>
            <person name="Zolan M.E."/>
            <person name="Pukkila P.J."/>
        </authorList>
    </citation>
    <scope>NUCLEOTIDE SEQUENCE [LARGE SCALE GENOMIC DNA]</scope>
    <source>
        <strain evidence="18">Okayama-7 / 130 / ATCC MYA-4618 / FGSC 9003</strain>
    </source>
</reference>
<evidence type="ECO:0000256" key="5">
    <source>
        <dbReference type="ARBA" id="ARBA00022679"/>
    </source>
</evidence>
<evidence type="ECO:0000256" key="12">
    <source>
        <dbReference type="ARBA" id="ARBA00032480"/>
    </source>
</evidence>
<keyword evidence="14" id="KW-0472">Membrane</keyword>
<dbReference type="InterPro" id="IPR024956">
    <property type="entry name" value="tRNAHis_GuaTrfase_cat"/>
</dbReference>